<organism evidence="4 5">
    <name type="scientific">Stigmatella ashevillensis</name>
    <dbReference type="NCBI Taxonomy" id="2995309"/>
    <lineage>
        <taxon>Bacteria</taxon>
        <taxon>Pseudomonadati</taxon>
        <taxon>Myxococcota</taxon>
        <taxon>Myxococcia</taxon>
        <taxon>Myxococcales</taxon>
        <taxon>Cystobacterineae</taxon>
        <taxon>Archangiaceae</taxon>
        <taxon>Stigmatella</taxon>
    </lineage>
</organism>
<evidence type="ECO:0008006" key="6">
    <source>
        <dbReference type="Google" id="ProtNLM"/>
    </source>
</evidence>
<keyword evidence="5" id="KW-1185">Reference proteome</keyword>
<gene>
    <name evidence="4" type="ORF">POL68_20235</name>
</gene>
<dbReference type="Gene3D" id="3.40.630.30">
    <property type="match status" value="1"/>
</dbReference>
<dbReference type="EMBL" id="JAQNDM010000002">
    <property type="protein sequence ID" value="MDC0710816.1"/>
    <property type="molecule type" value="Genomic_DNA"/>
</dbReference>
<dbReference type="PANTHER" id="PTHR36449">
    <property type="entry name" value="ACETYLTRANSFERASE-RELATED"/>
    <property type="match status" value="1"/>
</dbReference>
<evidence type="ECO:0000256" key="3">
    <source>
        <dbReference type="ARBA" id="ARBA00023315"/>
    </source>
</evidence>
<accession>A0ABT5DB02</accession>
<reference evidence="4 5" key="1">
    <citation type="submission" date="2022-11" db="EMBL/GenBank/DDBJ databases">
        <title>Minimal conservation of predation-associated metabolite biosynthetic gene clusters underscores biosynthetic potential of Myxococcota including descriptions for ten novel species: Archangium lansinium sp. nov., Myxococcus landrumus sp. nov., Nannocystis bai.</title>
        <authorList>
            <person name="Ahearne A."/>
            <person name="Stevens C."/>
            <person name="Dowd S."/>
        </authorList>
    </citation>
    <scope>NUCLEOTIDE SEQUENCE [LARGE SCALE GENOMIC DNA]</scope>
    <source>
        <strain evidence="4 5">NCWAL01</strain>
    </source>
</reference>
<keyword evidence="2" id="KW-0808">Transferase</keyword>
<keyword evidence="1" id="KW-1277">Toxin-antitoxin system</keyword>
<dbReference type="RefSeq" id="WP_272140609.1">
    <property type="nucleotide sequence ID" value="NZ_JAQNDM010000002.1"/>
</dbReference>
<name>A0ABT5DB02_9BACT</name>
<sequence length="190" mass="21457">MTAPTHAPLLFPALSPITGEDAASGFHCEEEALNTFFRQHATQQGKREENRTWVLHRPGDRPELPLVLGFYTLATSQVERSTLPSLIIKRLPDYPVRVILIGRLARDERCKGMRIGEHLLDDAHRRALRINADIGNLLIIVDAKNERSAAFYKAHDYTPLIPSEVAANRWPQRFYVKMATLRASYSGTSP</sequence>
<dbReference type="PANTHER" id="PTHR36449:SF1">
    <property type="entry name" value="ACETYLTRANSFERASE"/>
    <property type="match status" value="1"/>
</dbReference>
<dbReference type="SUPFAM" id="SSF55729">
    <property type="entry name" value="Acyl-CoA N-acyltransferases (Nat)"/>
    <property type="match status" value="1"/>
</dbReference>
<comment type="caution">
    <text evidence="4">The sequence shown here is derived from an EMBL/GenBank/DDBJ whole genome shotgun (WGS) entry which is preliminary data.</text>
</comment>
<evidence type="ECO:0000313" key="4">
    <source>
        <dbReference type="EMBL" id="MDC0710816.1"/>
    </source>
</evidence>
<keyword evidence="3" id="KW-0012">Acyltransferase</keyword>
<evidence type="ECO:0000313" key="5">
    <source>
        <dbReference type="Proteomes" id="UP001221838"/>
    </source>
</evidence>
<proteinExistence type="predicted"/>
<evidence type="ECO:0000256" key="2">
    <source>
        <dbReference type="ARBA" id="ARBA00022679"/>
    </source>
</evidence>
<dbReference type="Proteomes" id="UP001221838">
    <property type="component" value="Unassembled WGS sequence"/>
</dbReference>
<dbReference type="InterPro" id="IPR016181">
    <property type="entry name" value="Acyl_CoA_acyltransferase"/>
</dbReference>
<evidence type="ECO:0000256" key="1">
    <source>
        <dbReference type="ARBA" id="ARBA00022649"/>
    </source>
</evidence>
<protein>
    <recommendedName>
        <fullName evidence="6">GNAT family N-acetyltransferase</fullName>
    </recommendedName>
</protein>